<feature type="transmembrane region" description="Helical" evidence="9">
    <location>
        <begin position="77"/>
        <end position="96"/>
    </location>
</feature>
<keyword evidence="9" id="KW-0812">Transmembrane</keyword>
<dbReference type="STRING" id="63057.A0A2P5G291"/>
<dbReference type="Pfam" id="PF00295">
    <property type="entry name" value="Glyco_hydro_28"/>
    <property type="match status" value="1"/>
</dbReference>
<gene>
    <name evidence="10" type="ORF">TorRG33x02_004820</name>
</gene>
<dbReference type="GO" id="GO:0004650">
    <property type="term" value="F:polygalacturonase activity"/>
    <property type="evidence" value="ECO:0007669"/>
    <property type="project" value="InterPro"/>
</dbReference>
<dbReference type="Proteomes" id="UP000237000">
    <property type="component" value="Unassembled WGS sequence"/>
</dbReference>
<keyword evidence="7" id="KW-0961">Cell wall biogenesis/degradation</keyword>
<dbReference type="InterPro" id="IPR011050">
    <property type="entry name" value="Pectin_lyase_fold/virulence"/>
</dbReference>
<evidence type="ECO:0000256" key="2">
    <source>
        <dbReference type="ARBA" id="ARBA00008834"/>
    </source>
</evidence>
<dbReference type="AlphaFoldDB" id="A0A2P5G291"/>
<keyword evidence="4" id="KW-0964">Secreted</keyword>
<comment type="similarity">
    <text evidence="2 8">Belongs to the glycosyl hydrolase 28 family.</text>
</comment>
<evidence type="ECO:0000256" key="3">
    <source>
        <dbReference type="ARBA" id="ARBA00022512"/>
    </source>
</evidence>
<evidence type="ECO:0000313" key="10">
    <source>
        <dbReference type="EMBL" id="POO04178.1"/>
    </source>
</evidence>
<evidence type="ECO:0000256" key="1">
    <source>
        <dbReference type="ARBA" id="ARBA00004191"/>
    </source>
</evidence>
<keyword evidence="3" id="KW-0134">Cell wall</keyword>
<keyword evidence="11" id="KW-1185">Reference proteome</keyword>
<evidence type="ECO:0000256" key="4">
    <source>
        <dbReference type="ARBA" id="ARBA00022525"/>
    </source>
</evidence>
<dbReference type="PANTHER" id="PTHR31375">
    <property type="match status" value="1"/>
</dbReference>
<proteinExistence type="inferred from homology"/>
<evidence type="ECO:0000256" key="6">
    <source>
        <dbReference type="ARBA" id="ARBA00023295"/>
    </source>
</evidence>
<dbReference type="SUPFAM" id="SSF51126">
    <property type="entry name" value="Pectin lyase-like"/>
    <property type="match status" value="1"/>
</dbReference>
<evidence type="ECO:0000256" key="5">
    <source>
        <dbReference type="ARBA" id="ARBA00022801"/>
    </source>
</evidence>
<sequence length="100" mass="11085">MKNVLYKSISGTSASQVAIKFDCSSTFPCQGIVLQDIDLKLQGKEGEQEEAKAVCSKLMCRILERSPHNVIEKKGNVVLALPIGNTIQIMICMFFIHSRL</sequence>
<dbReference type="GO" id="GO:0071555">
    <property type="term" value="P:cell wall organization"/>
    <property type="evidence" value="ECO:0007669"/>
    <property type="project" value="UniProtKB-KW"/>
</dbReference>
<evidence type="ECO:0000313" key="11">
    <source>
        <dbReference type="Proteomes" id="UP000237000"/>
    </source>
</evidence>
<dbReference type="InterPro" id="IPR000743">
    <property type="entry name" value="Glyco_hydro_28"/>
</dbReference>
<evidence type="ECO:0000256" key="7">
    <source>
        <dbReference type="ARBA" id="ARBA00023316"/>
    </source>
</evidence>
<dbReference type="GO" id="GO:0005975">
    <property type="term" value="P:carbohydrate metabolic process"/>
    <property type="evidence" value="ECO:0007669"/>
    <property type="project" value="InterPro"/>
</dbReference>
<dbReference type="InParanoid" id="A0A2P5G291"/>
<dbReference type="InterPro" id="IPR012334">
    <property type="entry name" value="Pectin_lyas_fold"/>
</dbReference>
<protein>
    <submittedName>
        <fullName evidence="10">Glycoside hydrolase</fullName>
    </submittedName>
</protein>
<organism evidence="10 11">
    <name type="scientific">Trema orientale</name>
    <name type="common">Charcoal tree</name>
    <name type="synonym">Celtis orientalis</name>
    <dbReference type="NCBI Taxonomy" id="63057"/>
    <lineage>
        <taxon>Eukaryota</taxon>
        <taxon>Viridiplantae</taxon>
        <taxon>Streptophyta</taxon>
        <taxon>Embryophyta</taxon>
        <taxon>Tracheophyta</taxon>
        <taxon>Spermatophyta</taxon>
        <taxon>Magnoliopsida</taxon>
        <taxon>eudicotyledons</taxon>
        <taxon>Gunneridae</taxon>
        <taxon>Pentapetalae</taxon>
        <taxon>rosids</taxon>
        <taxon>fabids</taxon>
        <taxon>Rosales</taxon>
        <taxon>Cannabaceae</taxon>
        <taxon>Trema</taxon>
    </lineage>
</organism>
<keyword evidence="9" id="KW-1133">Transmembrane helix</keyword>
<name>A0A2P5G291_TREOI</name>
<comment type="caution">
    <text evidence="10">The sequence shown here is derived from an EMBL/GenBank/DDBJ whole genome shotgun (WGS) entry which is preliminary data.</text>
</comment>
<evidence type="ECO:0000256" key="9">
    <source>
        <dbReference type="SAM" id="Phobius"/>
    </source>
</evidence>
<evidence type="ECO:0000256" key="8">
    <source>
        <dbReference type="RuleBase" id="RU361169"/>
    </source>
</evidence>
<keyword evidence="5 8" id="KW-0378">Hydrolase</keyword>
<keyword evidence="9" id="KW-0472">Membrane</keyword>
<dbReference type="Gene3D" id="2.160.20.10">
    <property type="entry name" value="Single-stranded right-handed beta-helix, Pectin lyase-like"/>
    <property type="match status" value="1"/>
</dbReference>
<reference evidence="11" key="1">
    <citation type="submission" date="2016-06" db="EMBL/GenBank/DDBJ databases">
        <title>Parallel loss of symbiosis genes in relatives of nitrogen-fixing non-legume Parasponia.</title>
        <authorList>
            <person name="Van Velzen R."/>
            <person name="Holmer R."/>
            <person name="Bu F."/>
            <person name="Rutten L."/>
            <person name="Van Zeijl A."/>
            <person name="Liu W."/>
            <person name="Santuari L."/>
            <person name="Cao Q."/>
            <person name="Sharma T."/>
            <person name="Shen D."/>
            <person name="Roswanjaya Y."/>
            <person name="Wardhani T."/>
            <person name="Kalhor M.S."/>
            <person name="Jansen J."/>
            <person name="Van den Hoogen J."/>
            <person name="Gungor B."/>
            <person name="Hartog M."/>
            <person name="Hontelez J."/>
            <person name="Verver J."/>
            <person name="Yang W.-C."/>
            <person name="Schijlen E."/>
            <person name="Repin R."/>
            <person name="Schilthuizen M."/>
            <person name="Schranz E."/>
            <person name="Heidstra R."/>
            <person name="Miyata K."/>
            <person name="Fedorova E."/>
            <person name="Kohlen W."/>
            <person name="Bisseling T."/>
            <person name="Smit S."/>
            <person name="Geurts R."/>
        </authorList>
    </citation>
    <scope>NUCLEOTIDE SEQUENCE [LARGE SCALE GENOMIC DNA]</scope>
    <source>
        <strain evidence="11">cv. RG33-2</strain>
    </source>
</reference>
<dbReference type="EMBL" id="JXTC01000001">
    <property type="protein sequence ID" value="POO04178.1"/>
    <property type="molecule type" value="Genomic_DNA"/>
</dbReference>
<keyword evidence="6 8" id="KW-0326">Glycosidase</keyword>
<accession>A0A2P5G291</accession>
<dbReference type="OrthoDB" id="187139at2759"/>
<comment type="subcellular location">
    <subcellularLocation>
        <location evidence="1">Secreted</location>
        <location evidence="1">Cell wall</location>
    </subcellularLocation>
</comment>